<dbReference type="VEuPathDB" id="FungiDB:MELLADRAFT_86576"/>
<name>F4RMA8_MELLP</name>
<dbReference type="HOGENOM" id="CLU_2109564_0_0_1"/>
<accession>F4RMA8</accession>
<evidence type="ECO:0000259" key="1">
    <source>
        <dbReference type="Pfam" id="PF10375"/>
    </source>
</evidence>
<dbReference type="KEGG" id="mlr:MELLADRAFT_86576"/>
<reference evidence="3" key="1">
    <citation type="journal article" date="2011" name="Proc. Natl. Acad. Sci. U.S.A.">
        <title>Obligate biotrophy features unraveled by the genomic analysis of rust fungi.</title>
        <authorList>
            <person name="Duplessis S."/>
            <person name="Cuomo C.A."/>
            <person name="Lin Y.-C."/>
            <person name="Aerts A."/>
            <person name="Tisserant E."/>
            <person name="Veneault-Fourrey C."/>
            <person name="Joly D.L."/>
            <person name="Hacquard S."/>
            <person name="Amselem J."/>
            <person name="Cantarel B.L."/>
            <person name="Chiu R."/>
            <person name="Coutinho P.M."/>
            <person name="Feau N."/>
            <person name="Field M."/>
            <person name="Frey P."/>
            <person name="Gelhaye E."/>
            <person name="Goldberg J."/>
            <person name="Grabherr M.G."/>
            <person name="Kodira C.D."/>
            <person name="Kohler A."/>
            <person name="Kuees U."/>
            <person name="Lindquist E.A."/>
            <person name="Lucas S.M."/>
            <person name="Mago R."/>
            <person name="Mauceli E."/>
            <person name="Morin E."/>
            <person name="Murat C."/>
            <person name="Pangilinan J.L."/>
            <person name="Park R."/>
            <person name="Pearson M."/>
            <person name="Quesneville H."/>
            <person name="Rouhier N."/>
            <person name="Sakthikumar S."/>
            <person name="Salamov A.A."/>
            <person name="Schmutz J."/>
            <person name="Selles B."/>
            <person name="Shapiro H."/>
            <person name="Tanguay P."/>
            <person name="Tuskan G.A."/>
            <person name="Henrissat B."/>
            <person name="Van de Peer Y."/>
            <person name="Rouze P."/>
            <person name="Ellis J.G."/>
            <person name="Dodds P.N."/>
            <person name="Schein J.E."/>
            <person name="Zhong S."/>
            <person name="Hamelin R.C."/>
            <person name="Grigoriev I.V."/>
            <person name="Szabo L.J."/>
            <person name="Martin F."/>
        </authorList>
    </citation>
    <scope>NUCLEOTIDE SEQUENCE [LARGE SCALE GENOMIC DNA]</scope>
    <source>
        <strain evidence="3">98AG31 / pathotype 3-4-7</strain>
    </source>
</reference>
<evidence type="ECO:0000313" key="2">
    <source>
        <dbReference type="EMBL" id="EGG06502.1"/>
    </source>
</evidence>
<dbReference type="Proteomes" id="UP000001072">
    <property type="component" value="Unassembled WGS sequence"/>
</dbReference>
<keyword evidence="3" id="KW-1185">Reference proteome</keyword>
<protein>
    <recommendedName>
        <fullName evidence="1">GRIP-related Arf-binding domain-containing protein</fullName>
    </recommendedName>
</protein>
<organism evidence="3">
    <name type="scientific">Melampsora larici-populina (strain 98AG31 / pathotype 3-4-7)</name>
    <name type="common">Poplar leaf rust fungus</name>
    <dbReference type="NCBI Taxonomy" id="747676"/>
    <lineage>
        <taxon>Eukaryota</taxon>
        <taxon>Fungi</taxon>
        <taxon>Dikarya</taxon>
        <taxon>Basidiomycota</taxon>
        <taxon>Pucciniomycotina</taxon>
        <taxon>Pucciniomycetes</taxon>
        <taxon>Pucciniales</taxon>
        <taxon>Melampsoraceae</taxon>
        <taxon>Melampsora</taxon>
    </lineage>
</organism>
<feature type="domain" description="GRIP-related Arf-binding" evidence="1">
    <location>
        <begin position="44"/>
        <end position="80"/>
    </location>
</feature>
<dbReference type="RefSeq" id="XP_007410336.1">
    <property type="nucleotide sequence ID" value="XM_007410274.1"/>
</dbReference>
<dbReference type="GeneID" id="18934230"/>
<dbReference type="AlphaFoldDB" id="F4RMA8"/>
<dbReference type="STRING" id="747676.F4RMA8"/>
<dbReference type="OrthoDB" id="425925at2759"/>
<dbReference type="InterPro" id="IPR019459">
    <property type="entry name" value="GRAB"/>
</dbReference>
<dbReference type="EMBL" id="GL883108">
    <property type="protein sequence ID" value="EGG06502.1"/>
    <property type="molecule type" value="Genomic_DNA"/>
</dbReference>
<dbReference type="Pfam" id="PF10375">
    <property type="entry name" value="GRAB"/>
    <property type="match status" value="1"/>
</dbReference>
<sequence>MHASRILIISNVGLVNEVFQTQVCQLPKARCYVANLSGCLNPTRRLVTNVLLSFITTPRADTKQFKTLSLLPTILSWNNNPWQQVGLQKATFRSSCTICNGSITKVLSDLQCTSL</sequence>
<dbReference type="InParanoid" id="F4RMA8"/>
<gene>
    <name evidence="2" type="ORF">MELLADRAFT_86576</name>
</gene>
<evidence type="ECO:0000313" key="3">
    <source>
        <dbReference type="Proteomes" id="UP000001072"/>
    </source>
</evidence>
<proteinExistence type="predicted"/>